<accession>A0A517PMJ3</accession>
<protein>
    <submittedName>
        <fullName evidence="1">Uncharacterized protein</fullName>
    </submittedName>
</protein>
<reference evidence="1 2" key="1">
    <citation type="submission" date="2019-02" db="EMBL/GenBank/DDBJ databases">
        <title>Deep-cultivation of Planctomycetes and their phenomic and genomic characterization uncovers novel biology.</title>
        <authorList>
            <person name="Wiegand S."/>
            <person name="Jogler M."/>
            <person name="Boedeker C."/>
            <person name="Pinto D."/>
            <person name="Vollmers J."/>
            <person name="Rivas-Marin E."/>
            <person name="Kohn T."/>
            <person name="Peeters S.H."/>
            <person name="Heuer A."/>
            <person name="Rast P."/>
            <person name="Oberbeckmann S."/>
            <person name="Bunk B."/>
            <person name="Jeske O."/>
            <person name="Meyerdierks A."/>
            <person name="Storesund J.E."/>
            <person name="Kallscheuer N."/>
            <person name="Luecker S."/>
            <person name="Lage O.M."/>
            <person name="Pohl T."/>
            <person name="Merkel B.J."/>
            <person name="Hornburger P."/>
            <person name="Mueller R.-W."/>
            <person name="Bruemmer F."/>
            <person name="Labrenz M."/>
            <person name="Spormann A.M."/>
            <person name="Op den Camp H."/>
            <person name="Overmann J."/>
            <person name="Amann R."/>
            <person name="Jetten M.S.M."/>
            <person name="Mascher T."/>
            <person name="Medema M.H."/>
            <person name="Devos D.P."/>
            <person name="Kaster A.-K."/>
            <person name="Ovreas L."/>
            <person name="Rohde M."/>
            <person name="Galperin M.Y."/>
            <person name="Jogler C."/>
        </authorList>
    </citation>
    <scope>NUCLEOTIDE SEQUENCE [LARGE SCALE GENOMIC DNA]</scope>
    <source>
        <strain evidence="1 2">HG66A1</strain>
    </source>
</reference>
<dbReference type="AlphaFoldDB" id="A0A517PMJ3"/>
<dbReference type="Proteomes" id="UP000320421">
    <property type="component" value="Chromosome"/>
</dbReference>
<sequence>MTLPVALNSKPVQLVGDIELSGFYLLGLTQYLQLQSTAYNESINRMK</sequence>
<evidence type="ECO:0000313" key="1">
    <source>
        <dbReference type="EMBL" id="QDT20584.1"/>
    </source>
</evidence>
<gene>
    <name evidence="1" type="ORF">HG66A1_23720</name>
</gene>
<name>A0A517PMJ3_9PLAN</name>
<keyword evidence="2" id="KW-1185">Reference proteome</keyword>
<evidence type="ECO:0000313" key="2">
    <source>
        <dbReference type="Proteomes" id="UP000320421"/>
    </source>
</evidence>
<organism evidence="1 2">
    <name type="scientific">Gimesia chilikensis</name>
    <dbReference type="NCBI Taxonomy" id="2605989"/>
    <lineage>
        <taxon>Bacteria</taxon>
        <taxon>Pseudomonadati</taxon>
        <taxon>Planctomycetota</taxon>
        <taxon>Planctomycetia</taxon>
        <taxon>Planctomycetales</taxon>
        <taxon>Planctomycetaceae</taxon>
        <taxon>Gimesia</taxon>
    </lineage>
</organism>
<proteinExistence type="predicted"/>
<dbReference type="EMBL" id="CP036266">
    <property type="protein sequence ID" value="QDT20584.1"/>
    <property type="molecule type" value="Genomic_DNA"/>
</dbReference>